<dbReference type="EMBL" id="LSRX01000025">
    <property type="protein sequence ID" value="OLQ13679.1"/>
    <property type="molecule type" value="Genomic_DNA"/>
</dbReference>
<keyword evidence="2" id="KW-0472">Membrane</keyword>
<feature type="region of interest" description="Disordered" evidence="1">
    <location>
        <begin position="36"/>
        <end position="63"/>
    </location>
</feature>
<feature type="compositionally biased region" description="Polar residues" evidence="1">
    <location>
        <begin position="701"/>
        <end position="713"/>
    </location>
</feature>
<feature type="region of interest" description="Disordered" evidence="1">
    <location>
        <begin position="740"/>
        <end position="786"/>
    </location>
</feature>
<evidence type="ECO:0000256" key="2">
    <source>
        <dbReference type="SAM" id="Phobius"/>
    </source>
</evidence>
<protein>
    <submittedName>
        <fullName evidence="3">Uncharacterized protein</fullName>
    </submittedName>
</protein>
<feature type="region of interest" description="Disordered" evidence="1">
    <location>
        <begin position="537"/>
        <end position="583"/>
    </location>
</feature>
<dbReference type="Proteomes" id="UP000186817">
    <property type="component" value="Unassembled WGS sequence"/>
</dbReference>
<feature type="region of interest" description="Disordered" evidence="1">
    <location>
        <begin position="99"/>
        <end position="121"/>
    </location>
</feature>
<feature type="region of interest" description="Disordered" evidence="1">
    <location>
        <begin position="613"/>
        <end position="721"/>
    </location>
</feature>
<accession>A0A1Q9F1Z3</accession>
<feature type="compositionally biased region" description="Basic and acidic residues" evidence="1">
    <location>
        <begin position="664"/>
        <end position="674"/>
    </location>
</feature>
<feature type="region of interest" description="Disordered" evidence="1">
    <location>
        <begin position="1277"/>
        <end position="1310"/>
    </location>
</feature>
<evidence type="ECO:0000313" key="4">
    <source>
        <dbReference type="Proteomes" id="UP000186817"/>
    </source>
</evidence>
<gene>
    <name evidence="3" type="ORF">AK812_SmicGene2316</name>
</gene>
<sequence length="1381" mass="147546">MNAVVVVVVVVVVIVIVVIVIVVSSDLPGAVDGAVRETRSDSADEAQVTYPPSPPSPASPAPWDEDTMIIHHVLPGVAGTSGPAAASLDSVAEQVQELDEVPGEVPETRGMGGRSMSGSSVRFQQEPDVVHFDTDSPAREDRLAIAAPEAVAAPPVTAVTPPAAEAEAQVPEASIEPAAKAEAQDPEATVEPAAEAEAQDPETVIEPEPAQLLVPEPGITDTPRPLADAAREKVAANLPAAAEATDTPPKMEVEVVETQPSAKEAPGLMREAPKEAEDAEAEIAKPSLAAAAGLATAKTPKAEGEKPTSGKAPKAGMTAQTVHSAAKRRPAPKAASVPKAAPHPKKEVAAKPTPPAPKAAPPAAKATQSTGKAASAKPKAAQHRARSHDERQQRQPGSRRHSAEVSKATSDALSAAVQEKPKPAWGGSGKLVARPAAEVRRASPRPKAVTSKPTKAASSADLRPAPEKLGAAQPPAQEKAPSQVVSHAKAPSKRRVSEGQAALEKMAKDLEKNVKAAQALCLRESEKCAVRHMKAAEAEAAAVRQAMALQAAVSSPEKPQSPIKDTKESESPAIAAEPVSQRSGSLRLALADLVQQEDTDDAQLAMAVQRVLGDSLPSSPSHSSSRHSGLLTQSSPQLLVSHEVPLRIGSKPRSASGSPRHSHKELPKQDEGPKKKVVKSSPAHRPGRGEDSPPRAGSPPRRTQQCQPATASKITPRKKVDERPAWDDRFYVVEAKKHHLRKSELDEDVPHEDEVQQETPQRRVRSRSPTTEAAKAPQVDGAPGMVDMPTKRHLGELLNAIKDIYPDGADREVWDQVKYLDIDHSDPENIKFDYNMKLFKNATYAHARKLQQNVEQVPPDDVGKLDVMRQMLWALCGIDAFQILSSIGQIVTNIRTVTVACKSPYPMDAAQQDFCAAMVQLNLAIWGYIAIYIEDMVSSCGPTFNVQAGCSIDMTGFMANAALVGAAGANMRSSCLPKHGYWDERIAKIEGRTFPGQIGPNTSTNGARLFGPTSFSADQLRAINKHIKATRDERIRQNDRFRSQSSAGRGFRRLDEETAGMATLPADPVASQQAKAVSDMEAMQTGAADALEKIADASDPDDKEFIDEKMKHAADRMGLTSDEIIAHKKKQTEKTWKHVQCGFDLSKAVARLAQMGTLIAMSTKDCGAYNFDVNGHQGKTKCAIDVTGAIASAGIASSMITLSVINCPGAVDFTRAMGERLCAAAIIDLVTATTYIGTSIASVQSTCGSLDNYPGVPGSPADAIFLRWSVSADALRVRHQRRGRHPSRRASQRPMRRPEPPQHHLRHRRRLLCRPDHRCRRNGLQPIERSDRRGAHLRAGSNASKSRRRRLVPPSIACLETMCLLQESASPELLAPDINGA</sequence>
<reference evidence="3 4" key="1">
    <citation type="submission" date="2016-02" db="EMBL/GenBank/DDBJ databases">
        <title>Genome analysis of coral dinoflagellate symbionts highlights evolutionary adaptations to a symbiotic lifestyle.</title>
        <authorList>
            <person name="Aranda M."/>
            <person name="Li Y."/>
            <person name="Liew Y.J."/>
            <person name="Baumgarten S."/>
            <person name="Simakov O."/>
            <person name="Wilson M."/>
            <person name="Piel J."/>
            <person name="Ashoor H."/>
            <person name="Bougouffa S."/>
            <person name="Bajic V.B."/>
            <person name="Ryu T."/>
            <person name="Ravasi T."/>
            <person name="Bayer T."/>
            <person name="Micklem G."/>
            <person name="Kim H."/>
            <person name="Bhak J."/>
            <person name="Lajeunesse T.C."/>
            <person name="Voolstra C.R."/>
        </authorList>
    </citation>
    <scope>NUCLEOTIDE SEQUENCE [LARGE SCALE GENOMIC DNA]</scope>
    <source>
        <strain evidence="3 4">CCMP2467</strain>
    </source>
</reference>
<feature type="compositionally biased region" description="Low complexity" evidence="1">
    <location>
        <begin position="538"/>
        <end position="552"/>
    </location>
</feature>
<feature type="compositionally biased region" description="Low complexity" evidence="1">
    <location>
        <begin position="284"/>
        <end position="299"/>
    </location>
</feature>
<keyword evidence="2" id="KW-0812">Transmembrane</keyword>
<feature type="compositionally biased region" description="Low complexity" evidence="1">
    <location>
        <begin position="186"/>
        <end position="196"/>
    </location>
</feature>
<keyword evidence="2" id="KW-1133">Transmembrane helix</keyword>
<evidence type="ECO:0000313" key="3">
    <source>
        <dbReference type="EMBL" id="OLQ13679.1"/>
    </source>
</evidence>
<comment type="caution">
    <text evidence="3">The sequence shown here is derived from an EMBL/GenBank/DDBJ whole genome shotgun (WGS) entry which is preliminary data.</text>
</comment>
<organism evidence="3 4">
    <name type="scientific">Symbiodinium microadriaticum</name>
    <name type="common">Dinoflagellate</name>
    <name type="synonym">Zooxanthella microadriatica</name>
    <dbReference type="NCBI Taxonomy" id="2951"/>
    <lineage>
        <taxon>Eukaryota</taxon>
        <taxon>Sar</taxon>
        <taxon>Alveolata</taxon>
        <taxon>Dinophyceae</taxon>
        <taxon>Suessiales</taxon>
        <taxon>Symbiodiniaceae</taxon>
        <taxon>Symbiodinium</taxon>
    </lineage>
</organism>
<name>A0A1Q9F1Z3_SYMMI</name>
<feature type="transmembrane region" description="Helical" evidence="2">
    <location>
        <begin position="5"/>
        <end position="23"/>
    </location>
</feature>
<keyword evidence="4" id="KW-1185">Reference proteome</keyword>
<dbReference type="OrthoDB" id="432692at2759"/>
<feature type="region of interest" description="Disordered" evidence="1">
    <location>
        <begin position="176"/>
        <end position="504"/>
    </location>
</feature>
<proteinExistence type="predicted"/>
<feature type="region of interest" description="Disordered" evidence="1">
    <location>
        <begin position="1322"/>
        <end position="1349"/>
    </location>
</feature>
<feature type="compositionally biased region" description="Basic residues" evidence="1">
    <location>
        <begin position="1277"/>
        <end position="1295"/>
    </location>
</feature>
<evidence type="ECO:0000256" key="1">
    <source>
        <dbReference type="SAM" id="MobiDB-lite"/>
    </source>
</evidence>
<feature type="compositionally biased region" description="Pro residues" evidence="1">
    <location>
        <begin position="51"/>
        <end position="60"/>
    </location>
</feature>
<feature type="compositionally biased region" description="Low complexity" evidence="1">
    <location>
        <begin position="613"/>
        <end position="631"/>
    </location>
</feature>